<comment type="caution">
    <text evidence="11">The sequence shown here is derived from an EMBL/GenBank/DDBJ whole genome shotgun (WGS) entry which is preliminary data.</text>
</comment>
<evidence type="ECO:0000256" key="8">
    <source>
        <dbReference type="HAMAP-Rule" id="MF_00835"/>
    </source>
</evidence>
<evidence type="ECO:0000256" key="4">
    <source>
        <dbReference type="ARBA" id="ARBA00022603"/>
    </source>
</evidence>
<comment type="function">
    <text evidence="8">Converts the free carboxyl group of a malonyl-thioester to its methyl ester by transfer of a methyl group from S-adenosyl-L-methionine (SAM). It allows to synthesize pimeloyl-ACP via the fatty acid synthetic pathway.</text>
</comment>
<protein>
    <recommendedName>
        <fullName evidence="3 8">Malonyl-[acyl-carrier protein] O-methyltransferase</fullName>
        <shortName evidence="8">Malonyl-ACP O-methyltransferase</shortName>
        <ecNumber evidence="3 8">2.1.1.197</ecNumber>
    </recommendedName>
    <alternativeName>
        <fullName evidence="8">Biotin synthesis protein BioC</fullName>
    </alternativeName>
</protein>
<dbReference type="Proteomes" id="UP000216001">
    <property type="component" value="Unassembled WGS sequence"/>
</dbReference>
<evidence type="ECO:0000256" key="1">
    <source>
        <dbReference type="ARBA" id="ARBA00000852"/>
    </source>
</evidence>
<dbReference type="EC" id="2.1.1.197" evidence="3 8"/>
<dbReference type="Gene3D" id="3.40.50.150">
    <property type="entry name" value="Vaccinia Virus protein VP39"/>
    <property type="match status" value="1"/>
</dbReference>
<dbReference type="GeneID" id="92275794"/>
<dbReference type="EMBL" id="CAHPSF010000001">
    <property type="protein sequence ID" value="CAB5659118.1"/>
    <property type="molecule type" value="Genomic_DNA"/>
</dbReference>
<dbReference type="Proteomes" id="UP000834611">
    <property type="component" value="Unassembled WGS sequence"/>
</dbReference>
<accession>A0A264VPE0</accession>
<comment type="similarity">
    <text evidence="8">Belongs to the methyltransferase superfamily.</text>
</comment>
<keyword evidence="6 8" id="KW-0949">S-adenosyl-L-methionine</keyword>
<reference evidence="11 12" key="1">
    <citation type="submission" date="2017-07" db="EMBL/GenBank/DDBJ databases">
        <title>blaIMP-27 on transferable plasmids in Proteus mirabilis and Providencia rettgeri.</title>
        <authorList>
            <person name="Potter R."/>
        </authorList>
    </citation>
    <scope>NUCLEOTIDE SEQUENCE [LARGE SCALE GENOMIC DNA]</scope>
    <source>
        <strain evidence="11 12">PR1</strain>
    </source>
</reference>
<dbReference type="InterPro" id="IPR011814">
    <property type="entry name" value="BioC"/>
</dbReference>
<comment type="catalytic activity">
    <reaction evidence="1 8">
        <text>malonyl-[ACP] + S-adenosyl-L-methionine = malonyl-[ACP] methyl ester + S-adenosyl-L-homocysteine</text>
        <dbReference type="Rhea" id="RHEA:17105"/>
        <dbReference type="Rhea" id="RHEA-COMP:9623"/>
        <dbReference type="Rhea" id="RHEA-COMP:9954"/>
        <dbReference type="ChEBI" id="CHEBI:57856"/>
        <dbReference type="ChEBI" id="CHEBI:59789"/>
        <dbReference type="ChEBI" id="CHEBI:78449"/>
        <dbReference type="ChEBI" id="CHEBI:78845"/>
        <dbReference type="EC" id="2.1.1.197"/>
    </reaction>
</comment>
<dbReference type="UniPathway" id="UPA00078"/>
<evidence type="ECO:0000313" key="10">
    <source>
        <dbReference type="EMBL" id="CAB5659118.1"/>
    </source>
</evidence>
<dbReference type="GO" id="GO:0032259">
    <property type="term" value="P:methylation"/>
    <property type="evidence" value="ECO:0007669"/>
    <property type="project" value="UniProtKB-KW"/>
</dbReference>
<dbReference type="SUPFAM" id="SSF53335">
    <property type="entry name" value="S-adenosyl-L-methionine-dependent methyltransferases"/>
    <property type="match status" value="1"/>
</dbReference>
<name>A0A264VPE0_PRORE</name>
<dbReference type="InterPro" id="IPR029063">
    <property type="entry name" value="SAM-dependent_MTases_sf"/>
</dbReference>
<evidence type="ECO:0000256" key="3">
    <source>
        <dbReference type="ARBA" id="ARBA00012327"/>
    </source>
</evidence>
<feature type="domain" description="Methyltransferase type 11" evidence="9">
    <location>
        <begin position="57"/>
        <end position="148"/>
    </location>
</feature>
<comment type="pathway">
    <text evidence="2 8">Cofactor biosynthesis; biotin biosynthesis.</text>
</comment>
<keyword evidence="4 8" id="KW-0489">Methyltransferase</keyword>
<dbReference type="GO" id="GO:0102130">
    <property type="term" value="F:malonyl-CoA methyltransferase activity"/>
    <property type="evidence" value="ECO:0007669"/>
    <property type="project" value="UniProtKB-EC"/>
</dbReference>
<evidence type="ECO:0000256" key="6">
    <source>
        <dbReference type="ARBA" id="ARBA00022691"/>
    </source>
</evidence>
<sequence>MTLSLSREKHKIAAAFGRAAKSYDSVASYQRSTGTQLLGQLTSVLNSSELTVPLHILDAGCGTGYFSHKLKNQGYHITALDLSAGMLEMAQTKAVADHYLCADIESIPLDSQTFDVVFSNLSVQWCQDLSKALSELYRVTKPGGVVVFTTLAEHSLAELSSAWHSLDGYSHVNSFLSVQQIQNSCQSWRHKLIFQKDTVYFPELIALLHSLKGIGATHLTAGRKAGLMTRQHLQQLALLYPMTEQGLPLTYHTVFGAIYRD</sequence>
<dbReference type="PANTHER" id="PTHR43861:SF1">
    <property type="entry name" value="TRANS-ACONITATE 2-METHYLTRANSFERASE"/>
    <property type="match status" value="1"/>
</dbReference>
<dbReference type="GO" id="GO:0008757">
    <property type="term" value="F:S-adenosylmethionine-dependent methyltransferase activity"/>
    <property type="evidence" value="ECO:0007669"/>
    <property type="project" value="InterPro"/>
</dbReference>
<dbReference type="GO" id="GO:0009102">
    <property type="term" value="P:biotin biosynthetic process"/>
    <property type="evidence" value="ECO:0007669"/>
    <property type="project" value="UniProtKB-UniRule"/>
</dbReference>
<evidence type="ECO:0000256" key="5">
    <source>
        <dbReference type="ARBA" id="ARBA00022679"/>
    </source>
</evidence>
<evidence type="ECO:0000313" key="11">
    <source>
        <dbReference type="EMBL" id="OZS73238.1"/>
    </source>
</evidence>
<evidence type="ECO:0000256" key="7">
    <source>
        <dbReference type="ARBA" id="ARBA00022756"/>
    </source>
</evidence>
<dbReference type="NCBIfam" id="TIGR02072">
    <property type="entry name" value="BioC"/>
    <property type="match status" value="1"/>
</dbReference>
<reference evidence="10" key="2">
    <citation type="submission" date="2020-05" db="EMBL/GenBank/DDBJ databases">
        <authorList>
            <person name="Delgado-Blas J."/>
        </authorList>
    </citation>
    <scope>NUCLEOTIDE SEQUENCE</scope>
    <source>
        <strain evidence="10">BB1453</strain>
    </source>
</reference>
<organism evidence="11 12">
    <name type="scientific">Providencia rettgeri</name>
    <dbReference type="NCBI Taxonomy" id="587"/>
    <lineage>
        <taxon>Bacteria</taxon>
        <taxon>Pseudomonadati</taxon>
        <taxon>Pseudomonadota</taxon>
        <taxon>Gammaproteobacteria</taxon>
        <taxon>Enterobacterales</taxon>
        <taxon>Morganellaceae</taxon>
        <taxon>Providencia</taxon>
    </lineage>
</organism>
<proteinExistence type="inferred from homology"/>
<evidence type="ECO:0000259" key="9">
    <source>
        <dbReference type="Pfam" id="PF08241"/>
    </source>
</evidence>
<dbReference type="Pfam" id="PF08241">
    <property type="entry name" value="Methyltransf_11"/>
    <property type="match status" value="1"/>
</dbReference>
<dbReference type="HAMAP" id="MF_00835">
    <property type="entry name" value="BioC"/>
    <property type="match status" value="1"/>
</dbReference>
<dbReference type="AlphaFoldDB" id="A0A264VPE0"/>
<dbReference type="EMBL" id="NOWC01000024">
    <property type="protein sequence ID" value="OZS73238.1"/>
    <property type="molecule type" value="Genomic_DNA"/>
</dbReference>
<dbReference type="RefSeq" id="WP_094962421.1">
    <property type="nucleotide sequence ID" value="NZ_ABDWLN020000032.1"/>
</dbReference>
<evidence type="ECO:0000256" key="2">
    <source>
        <dbReference type="ARBA" id="ARBA00004746"/>
    </source>
</evidence>
<dbReference type="CDD" id="cd02440">
    <property type="entry name" value="AdoMet_MTases"/>
    <property type="match status" value="1"/>
</dbReference>
<dbReference type="PANTHER" id="PTHR43861">
    <property type="entry name" value="TRANS-ACONITATE 2-METHYLTRANSFERASE-RELATED"/>
    <property type="match status" value="1"/>
</dbReference>
<keyword evidence="5 8" id="KW-0808">Transferase</keyword>
<dbReference type="InterPro" id="IPR013216">
    <property type="entry name" value="Methyltransf_11"/>
</dbReference>
<keyword evidence="7 8" id="KW-0093">Biotin biosynthesis</keyword>
<dbReference type="GO" id="GO:0010340">
    <property type="term" value="F:carboxyl-O-methyltransferase activity"/>
    <property type="evidence" value="ECO:0007669"/>
    <property type="project" value="UniProtKB-UniRule"/>
</dbReference>
<gene>
    <name evidence="8 11" type="primary">bioC</name>
    <name evidence="10" type="synonym">bioC_1</name>
    <name evidence="11" type="ORF">CHI95_17760</name>
    <name evidence="10" type="ORF">GHA_00095</name>
</gene>
<evidence type="ECO:0000313" key="12">
    <source>
        <dbReference type="Proteomes" id="UP000216001"/>
    </source>
</evidence>